<protein>
    <recommendedName>
        <fullName evidence="2">tRNA nuclease CdiA C-terminal domain-containing protein</fullName>
    </recommendedName>
</protein>
<dbReference type="InterPro" id="IPR033806">
    <property type="entry name" value="CDI_toxin_Bp1026b-like"/>
</dbReference>
<accession>A0A8S5T1Y9</accession>
<dbReference type="InterPro" id="IPR040559">
    <property type="entry name" value="CdiA_C"/>
</dbReference>
<feature type="region of interest" description="Disordered" evidence="1">
    <location>
        <begin position="253"/>
        <end position="293"/>
    </location>
</feature>
<name>A0A8S5T1Y9_9CAUD</name>
<proteinExistence type="predicted"/>
<evidence type="ECO:0000256" key="1">
    <source>
        <dbReference type="SAM" id="MobiDB-lite"/>
    </source>
</evidence>
<sequence>MPDLDSLNRLTEAYDSQVHAIRQQITAFGQAYWDSLPHYRASAVEDMIQAITPRVTAGQLRIADLTRAYLAQCARELGWKVVLPAIDQDEIRGARGVDPRIVYRRPAVDVYTALAAGKPLPQAAAEGRLRLTQLIGGDMQLAKVHASRQSMRGYPEEGQFYRRVLTGRENCALCVVASTQRYYRGDLLPIHPGCDCGVQPLPPGLAVNQVIDEDLLEQVHQITADRLGVSDRGGRTPDYRKLLTVSEHGEYGPTLSWAQPKAKPKTKAGGAEPPKPPKPPKKTTAQPPDDSDRLKRLMSVPAEKWHKTLQYEGGDVTGIPGEFRYPGHGDGRVFIPAVSVRDAPSEHEVLTALRLAEDGMDVLFRIDSREKGAKNPDVEMNQQVWEFKAPTGEGKNTVDSQMKRAGKQAERLVLDLRRCELDDKKSIRDVRQGMQGRHLTQVIVVDHAGNIVHIP</sequence>
<dbReference type="GO" id="GO:0004549">
    <property type="term" value="F:tRNA-specific ribonuclease activity"/>
    <property type="evidence" value="ECO:0007669"/>
    <property type="project" value="InterPro"/>
</dbReference>
<evidence type="ECO:0000259" key="2">
    <source>
        <dbReference type="Pfam" id="PF18451"/>
    </source>
</evidence>
<evidence type="ECO:0000313" key="3">
    <source>
        <dbReference type="EMBL" id="DAF57120.1"/>
    </source>
</evidence>
<feature type="domain" description="tRNA nuclease CdiA C-terminal" evidence="2">
    <location>
        <begin position="374"/>
        <end position="451"/>
    </location>
</feature>
<dbReference type="EMBL" id="BK032729">
    <property type="protein sequence ID" value="DAF57120.1"/>
    <property type="molecule type" value="Genomic_DNA"/>
</dbReference>
<dbReference type="Pfam" id="PF18451">
    <property type="entry name" value="CdiA_C"/>
    <property type="match status" value="1"/>
</dbReference>
<dbReference type="Gene3D" id="3.40.1350.120">
    <property type="match status" value="1"/>
</dbReference>
<organism evidence="3">
    <name type="scientific">Siphoviridae sp. ctnR15</name>
    <dbReference type="NCBI Taxonomy" id="2827938"/>
    <lineage>
        <taxon>Viruses</taxon>
        <taxon>Duplodnaviria</taxon>
        <taxon>Heunggongvirae</taxon>
        <taxon>Uroviricota</taxon>
        <taxon>Caudoviricetes</taxon>
    </lineage>
</organism>
<dbReference type="CDD" id="cd13442">
    <property type="entry name" value="CDI_toxin_Bp1026b-like"/>
    <property type="match status" value="1"/>
</dbReference>
<reference evidence="3" key="1">
    <citation type="journal article" date="2021" name="Proc. Natl. Acad. Sci. U.S.A.">
        <title>A Catalog of Tens of Thousands of Viruses from Human Metagenomes Reveals Hidden Associations with Chronic Diseases.</title>
        <authorList>
            <person name="Tisza M.J."/>
            <person name="Buck C.B."/>
        </authorList>
    </citation>
    <scope>NUCLEOTIDE SEQUENCE</scope>
    <source>
        <strain evidence="3">CtnR15</strain>
    </source>
</reference>